<dbReference type="SUPFAM" id="SSF81301">
    <property type="entry name" value="Nucleotidyltransferase"/>
    <property type="match status" value="1"/>
</dbReference>
<evidence type="ECO:0000313" key="7">
    <source>
        <dbReference type="EMBL" id="JAT47785.1"/>
    </source>
</evidence>
<accession>A0A1D1XZG5</accession>
<evidence type="ECO:0000256" key="3">
    <source>
        <dbReference type="ARBA" id="ARBA00022741"/>
    </source>
</evidence>
<reference evidence="7" key="1">
    <citation type="submission" date="2015-07" db="EMBL/GenBank/DDBJ databases">
        <title>Transcriptome Assembly of Anthurium amnicola.</title>
        <authorList>
            <person name="Suzuki J."/>
        </authorList>
    </citation>
    <scope>NUCLEOTIDE SEQUENCE</scope>
</reference>
<feature type="domain" description="Poly A polymerase head" evidence="5">
    <location>
        <begin position="95"/>
        <end position="224"/>
    </location>
</feature>
<name>A0A1D1XZG5_9ARAE</name>
<dbReference type="GO" id="GO:0001680">
    <property type="term" value="P:tRNA 3'-terminal CCA addition"/>
    <property type="evidence" value="ECO:0007669"/>
    <property type="project" value="UniProtKB-ARBA"/>
</dbReference>
<dbReference type="EMBL" id="GDJX01020151">
    <property type="protein sequence ID" value="JAT47785.1"/>
    <property type="molecule type" value="Transcribed_RNA"/>
</dbReference>
<dbReference type="GO" id="GO:0003723">
    <property type="term" value="F:RNA binding"/>
    <property type="evidence" value="ECO:0007669"/>
    <property type="project" value="UniProtKB-KW"/>
</dbReference>
<dbReference type="Gene3D" id="1.10.3090.10">
    <property type="entry name" value="cca-adding enzyme, domain 2"/>
    <property type="match status" value="1"/>
</dbReference>
<evidence type="ECO:0000256" key="1">
    <source>
        <dbReference type="ARBA" id="ARBA00007265"/>
    </source>
</evidence>
<protein>
    <submittedName>
        <fullName evidence="7">Putative poly(A) polymerase</fullName>
    </submittedName>
</protein>
<dbReference type="PANTHER" id="PTHR43051">
    <property type="entry name" value="POLYNUCLEOTIDE ADENYLYLTRANSFERASE FAMILY PROTEIN"/>
    <property type="match status" value="1"/>
</dbReference>
<dbReference type="InterPro" id="IPR032828">
    <property type="entry name" value="PolyA_RNA-bd"/>
</dbReference>
<evidence type="ECO:0000256" key="4">
    <source>
        <dbReference type="RuleBase" id="RU003953"/>
    </source>
</evidence>
<dbReference type="CDD" id="cd05398">
    <property type="entry name" value="NT_ClassII-CCAase"/>
    <property type="match status" value="1"/>
</dbReference>
<comment type="similarity">
    <text evidence="1 4">Belongs to the tRNA nucleotidyltransferase/poly(A) polymerase family.</text>
</comment>
<feature type="domain" description="tRNA nucleotidyltransferase/poly(A) polymerase RNA and SrmB- binding" evidence="6">
    <location>
        <begin position="254"/>
        <end position="312"/>
    </location>
</feature>
<evidence type="ECO:0000256" key="2">
    <source>
        <dbReference type="ARBA" id="ARBA00022679"/>
    </source>
</evidence>
<dbReference type="AlphaFoldDB" id="A0A1D1XZG5"/>
<dbReference type="Pfam" id="PF12627">
    <property type="entry name" value="PolyA_pol_RNAbd"/>
    <property type="match status" value="1"/>
</dbReference>
<dbReference type="Pfam" id="PF01743">
    <property type="entry name" value="PolyA_pol"/>
    <property type="match status" value="1"/>
</dbReference>
<dbReference type="InterPro" id="IPR002646">
    <property type="entry name" value="PolA_pol_head_dom"/>
</dbReference>
<dbReference type="SUPFAM" id="SSF81891">
    <property type="entry name" value="Poly A polymerase C-terminal region-like"/>
    <property type="match status" value="1"/>
</dbReference>
<gene>
    <name evidence="7" type="primary">pcnB_9</name>
    <name evidence="7" type="ORF">g.111552</name>
</gene>
<keyword evidence="3" id="KW-0547">Nucleotide-binding</keyword>
<dbReference type="GO" id="GO:0016779">
    <property type="term" value="F:nucleotidyltransferase activity"/>
    <property type="evidence" value="ECO:0007669"/>
    <property type="project" value="InterPro"/>
</dbReference>
<evidence type="ECO:0000259" key="6">
    <source>
        <dbReference type="Pfam" id="PF12627"/>
    </source>
</evidence>
<proteinExistence type="inferred from homology"/>
<dbReference type="PANTHER" id="PTHR43051:SF1">
    <property type="entry name" value="POLYNUCLEOTIDE ADENYLYLTRANSFERASE FAMILY PROTEIN"/>
    <property type="match status" value="1"/>
</dbReference>
<keyword evidence="4" id="KW-0694">RNA-binding</keyword>
<dbReference type="Gene3D" id="3.30.460.10">
    <property type="entry name" value="Beta Polymerase, domain 2"/>
    <property type="match status" value="1"/>
</dbReference>
<keyword evidence="2 4" id="KW-0808">Transferase</keyword>
<evidence type="ECO:0000259" key="5">
    <source>
        <dbReference type="Pfam" id="PF01743"/>
    </source>
</evidence>
<dbReference type="InterPro" id="IPR043519">
    <property type="entry name" value="NT_sf"/>
</dbReference>
<sequence length="565" mass="63666">MAITWTNQSPLYRLVRSRLQILSLELGRWMHTLAAEGEDTHVREDKGSPSAPEIDCFNMRSWKVVNSRDFGIMKSSVSPSAWTVLRLLQSRGFQAYLVGGCVRDLLLKRTPKDYDVITTASLEEVRKQFHRVRKVGSRFPICWVYIKGTVVEVSSFETSCKNAEERKFFHLSHMPSNCDYNTLTRWRNCFQRDFTVNSLFYDPCTDRIYDYVDGIRDVMTSKIRTVIPAHLSFEEDSARILRGLRIAARLGLVFSKETEVAIRDLSSSVITLDKSKLMMEMNFMMAYGSAGPSICLLQKFKLLECLLPIHAVYLSRQPGSKSGLSASMLMELLCCMDKLFSADRPCDCSLWLSLLAFHLALLLHPQDALIVWTFSSILYYGGWKKAVEYAKKSAKAHVHFVPEIISLSGNKMDEPLLEEVSHLASLVKSSISALTNSDALLRLMGKFQGHACSGLVFVPKKMGQTVAALFGALETDIKSYAIERQAYDIDFDLLKKGDQNEIRFVLGKVIIDAMNCGVVQESEQELVLARDENGKDIREASVGTAVGIHDCQVSNTEKMVMAFND</sequence>
<dbReference type="InterPro" id="IPR052191">
    <property type="entry name" value="tRNA_ntf/polyA_polymerase_I"/>
</dbReference>
<dbReference type="GO" id="GO:0000166">
    <property type="term" value="F:nucleotide binding"/>
    <property type="evidence" value="ECO:0007669"/>
    <property type="project" value="UniProtKB-KW"/>
</dbReference>
<organism evidence="7">
    <name type="scientific">Anthurium amnicola</name>
    <dbReference type="NCBI Taxonomy" id="1678845"/>
    <lineage>
        <taxon>Eukaryota</taxon>
        <taxon>Viridiplantae</taxon>
        <taxon>Streptophyta</taxon>
        <taxon>Embryophyta</taxon>
        <taxon>Tracheophyta</taxon>
        <taxon>Spermatophyta</taxon>
        <taxon>Magnoliopsida</taxon>
        <taxon>Liliopsida</taxon>
        <taxon>Araceae</taxon>
        <taxon>Pothoideae</taxon>
        <taxon>Potheae</taxon>
        <taxon>Anthurium</taxon>
    </lineage>
</organism>